<accession>A0AAD4TIP3</accession>
<evidence type="ECO:0000313" key="1">
    <source>
        <dbReference type="EMBL" id="KAI3956096.1"/>
    </source>
</evidence>
<comment type="caution">
    <text evidence="1">The sequence shown here is derived from an EMBL/GenBank/DDBJ whole genome shotgun (WGS) entry which is preliminary data.</text>
</comment>
<reference evidence="1" key="1">
    <citation type="submission" date="2022-04" db="EMBL/GenBank/DDBJ databases">
        <title>A functionally conserved STORR gene fusion in Papaver species that diverged 16.8 million years ago.</title>
        <authorList>
            <person name="Catania T."/>
        </authorList>
    </citation>
    <scope>NUCLEOTIDE SEQUENCE</scope>
    <source>
        <strain evidence="1">S-188037</strain>
    </source>
</reference>
<keyword evidence="2" id="KW-1185">Reference proteome</keyword>
<name>A0AAD4TIP3_9MAGN</name>
<gene>
    <name evidence="1" type="ORF">MKW98_027410</name>
</gene>
<protein>
    <submittedName>
        <fullName evidence="1">Uncharacterized protein</fullName>
    </submittedName>
</protein>
<organism evidence="1 2">
    <name type="scientific">Papaver atlanticum</name>
    <dbReference type="NCBI Taxonomy" id="357466"/>
    <lineage>
        <taxon>Eukaryota</taxon>
        <taxon>Viridiplantae</taxon>
        <taxon>Streptophyta</taxon>
        <taxon>Embryophyta</taxon>
        <taxon>Tracheophyta</taxon>
        <taxon>Spermatophyta</taxon>
        <taxon>Magnoliopsida</taxon>
        <taxon>Ranunculales</taxon>
        <taxon>Papaveraceae</taxon>
        <taxon>Papaveroideae</taxon>
        <taxon>Papaver</taxon>
    </lineage>
</organism>
<dbReference type="Proteomes" id="UP001202328">
    <property type="component" value="Unassembled WGS sequence"/>
</dbReference>
<sequence length="110" mass="12227">MLDTKHIHSVDQEELETVIPQIGGLVKIVNGAYLGIGSSARQLIMKTSARLHNESLMMLIKGQTVESNSILYSKRLILITRINKGSMAMQMVGSTWVAYVLLLRWLCGVL</sequence>
<proteinExistence type="predicted"/>
<dbReference type="EMBL" id="JAJJMB010001710">
    <property type="protein sequence ID" value="KAI3956096.1"/>
    <property type="molecule type" value="Genomic_DNA"/>
</dbReference>
<dbReference type="AlphaFoldDB" id="A0AAD4TIP3"/>
<evidence type="ECO:0000313" key="2">
    <source>
        <dbReference type="Proteomes" id="UP001202328"/>
    </source>
</evidence>